<feature type="region of interest" description="Disordered" evidence="1">
    <location>
        <begin position="65"/>
        <end position="108"/>
    </location>
</feature>
<proteinExistence type="predicted"/>
<evidence type="ECO:0000313" key="3">
    <source>
        <dbReference type="Proteomes" id="UP001066276"/>
    </source>
</evidence>
<evidence type="ECO:0000256" key="1">
    <source>
        <dbReference type="SAM" id="MobiDB-lite"/>
    </source>
</evidence>
<feature type="region of interest" description="Disordered" evidence="1">
    <location>
        <begin position="140"/>
        <end position="159"/>
    </location>
</feature>
<organism evidence="2 3">
    <name type="scientific">Pleurodeles waltl</name>
    <name type="common">Iberian ribbed newt</name>
    <dbReference type="NCBI Taxonomy" id="8319"/>
    <lineage>
        <taxon>Eukaryota</taxon>
        <taxon>Metazoa</taxon>
        <taxon>Chordata</taxon>
        <taxon>Craniata</taxon>
        <taxon>Vertebrata</taxon>
        <taxon>Euteleostomi</taxon>
        <taxon>Amphibia</taxon>
        <taxon>Batrachia</taxon>
        <taxon>Caudata</taxon>
        <taxon>Salamandroidea</taxon>
        <taxon>Salamandridae</taxon>
        <taxon>Pleurodelinae</taxon>
        <taxon>Pleurodeles</taxon>
    </lineage>
</organism>
<dbReference type="EMBL" id="JANPWB010000007">
    <property type="protein sequence ID" value="KAJ1171403.1"/>
    <property type="molecule type" value="Genomic_DNA"/>
</dbReference>
<accession>A0AAV7T4M2</accession>
<comment type="caution">
    <text evidence="2">The sequence shown here is derived from an EMBL/GenBank/DDBJ whole genome shotgun (WGS) entry which is preliminary data.</text>
</comment>
<dbReference type="AlphaFoldDB" id="A0AAV7T4M2"/>
<evidence type="ECO:0000313" key="2">
    <source>
        <dbReference type="EMBL" id="KAJ1171403.1"/>
    </source>
</evidence>
<gene>
    <name evidence="2" type="ORF">NDU88_003265</name>
</gene>
<feature type="compositionally biased region" description="Basic and acidic residues" evidence="1">
    <location>
        <begin position="65"/>
        <end position="80"/>
    </location>
</feature>
<dbReference type="Proteomes" id="UP001066276">
    <property type="component" value="Chromosome 4_1"/>
</dbReference>
<keyword evidence="3" id="KW-1185">Reference proteome</keyword>
<protein>
    <submittedName>
        <fullName evidence="2">Uncharacterized protein</fullName>
    </submittedName>
</protein>
<name>A0AAV7T4M2_PLEWA</name>
<sequence>MPPVSRERRHIAKAACAACAAICAPRAQHKTVGFTRFTRTRLPLPGRGDVSLWLPAPRARRARLSEEPLKGSRAKEEKKNPFLGRKQIPKRISPAPDTRWRCTPPAQASKNASMPRLHCGRVLLLVNICCRRCQDSTTPVLQSQNLQARNHRSAELDQE</sequence>
<reference evidence="2" key="1">
    <citation type="journal article" date="2022" name="bioRxiv">
        <title>Sequencing and chromosome-scale assembly of the giantPleurodeles waltlgenome.</title>
        <authorList>
            <person name="Brown T."/>
            <person name="Elewa A."/>
            <person name="Iarovenko S."/>
            <person name="Subramanian E."/>
            <person name="Araus A.J."/>
            <person name="Petzold A."/>
            <person name="Susuki M."/>
            <person name="Suzuki K.-i.T."/>
            <person name="Hayashi T."/>
            <person name="Toyoda A."/>
            <person name="Oliveira C."/>
            <person name="Osipova E."/>
            <person name="Leigh N.D."/>
            <person name="Simon A."/>
            <person name="Yun M.H."/>
        </authorList>
    </citation>
    <scope>NUCLEOTIDE SEQUENCE</scope>
    <source>
        <strain evidence="2">20211129_DDA</strain>
        <tissue evidence="2">Liver</tissue>
    </source>
</reference>